<organism evidence="10">
    <name type="scientific">Mucochytrium quahogii</name>
    <dbReference type="NCBI Taxonomy" id="96639"/>
    <lineage>
        <taxon>Eukaryota</taxon>
        <taxon>Sar</taxon>
        <taxon>Stramenopiles</taxon>
        <taxon>Bigyra</taxon>
        <taxon>Labyrinthulomycetes</taxon>
        <taxon>Thraustochytrida</taxon>
        <taxon>Thraustochytriidae</taxon>
        <taxon>Mucochytrium</taxon>
    </lineage>
</organism>
<keyword evidence="8" id="KW-0472">Membrane</keyword>
<evidence type="ECO:0000256" key="9">
    <source>
        <dbReference type="SAM" id="SignalP"/>
    </source>
</evidence>
<proteinExistence type="inferred from homology"/>
<protein>
    <recommendedName>
        <fullName evidence="3">ER membrane protein complex subunit 10</fullName>
    </recommendedName>
</protein>
<feature type="signal peptide" evidence="9">
    <location>
        <begin position="1"/>
        <end position="25"/>
    </location>
</feature>
<evidence type="ECO:0000256" key="8">
    <source>
        <dbReference type="ARBA" id="ARBA00023136"/>
    </source>
</evidence>
<evidence type="ECO:0000256" key="1">
    <source>
        <dbReference type="ARBA" id="ARBA00004115"/>
    </source>
</evidence>
<feature type="chain" id="PRO_5030801694" description="ER membrane protein complex subunit 10" evidence="9">
    <location>
        <begin position="26"/>
        <end position="243"/>
    </location>
</feature>
<sequence>MFAAGNMVRVVGLWSLVCLFVCALGSEEGGDVLAVEHSFGPGVWKERGTIGLTVNTEKKKVALRFSTTSLNFEKDDREAFDALLKNNGFYRVRIRSQFGDSWLTASIPACVLAAGHFRENLRFHIDKNAALIGFDHIPVVKTRGCDASKYLGLDSIKLVSKGSASLPQEGQHVPKNAIPVGIPQGSAGANVAQTMEKSAGGDSGEKQEEEPHFLRKYWYVFLPLVLISVLGPGPPEEGEGAKK</sequence>
<name>A0A7S2S2Z1_9STRA</name>
<reference evidence="10" key="1">
    <citation type="submission" date="2021-01" db="EMBL/GenBank/DDBJ databases">
        <authorList>
            <person name="Corre E."/>
            <person name="Pelletier E."/>
            <person name="Niang G."/>
            <person name="Scheremetjew M."/>
            <person name="Finn R."/>
            <person name="Kale V."/>
            <person name="Holt S."/>
            <person name="Cochrane G."/>
            <person name="Meng A."/>
            <person name="Brown T."/>
            <person name="Cohen L."/>
        </authorList>
    </citation>
    <scope>NUCLEOTIDE SEQUENCE</scope>
    <source>
        <strain evidence="10">NY070348D</strain>
    </source>
</reference>
<evidence type="ECO:0000256" key="3">
    <source>
        <dbReference type="ARBA" id="ARBA00020105"/>
    </source>
</evidence>
<dbReference type="GO" id="GO:0005789">
    <property type="term" value="C:endoplasmic reticulum membrane"/>
    <property type="evidence" value="ECO:0007669"/>
    <property type="project" value="UniProtKB-SubCell"/>
</dbReference>
<dbReference type="AlphaFoldDB" id="A0A7S2S2Z1"/>
<dbReference type="EMBL" id="HBHK01015441">
    <property type="protein sequence ID" value="CAD9687946.1"/>
    <property type="molecule type" value="Transcribed_RNA"/>
</dbReference>
<gene>
    <name evidence="10" type="ORF">QSP1433_LOCUS9704</name>
</gene>
<evidence type="ECO:0000256" key="6">
    <source>
        <dbReference type="ARBA" id="ARBA00022824"/>
    </source>
</evidence>
<evidence type="ECO:0000256" key="2">
    <source>
        <dbReference type="ARBA" id="ARBA00007695"/>
    </source>
</evidence>
<dbReference type="PANTHER" id="PTHR21397:SF4">
    <property type="entry name" value="ER MEMBRANE PROTEIN COMPLEX SUBUNIT 10"/>
    <property type="match status" value="1"/>
</dbReference>
<keyword evidence="4" id="KW-0812">Transmembrane</keyword>
<evidence type="ECO:0000256" key="5">
    <source>
        <dbReference type="ARBA" id="ARBA00022729"/>
    </source>
</evidence>
<accession>A0A7S2S2Z1</accession>
<evidence type="ECO:0000313" key="10">
    <source>
        <dbReference type="EMBL" id="CAD9687946.1"/>
    </source>
</evidence>
<evidence type="ECO:0000256" key="7">
    <source>
        <dbReference type="ARBA" id="ARBA00022989"/>
    </source>
</evidence>
<dbReference type="PANTHER" id="PTHR21397">
    <property type="entry name" value="CHROMATIN COMPLEXES SUBUNIT BAP18-RELATED"/>
    <property type="match status" value="1"/>
</dbReference>
<keyword evidence="7" id="KW-1133">Transmembrane helix</keyword>
<keyword evidence="6" id="KW-0256">Endoplasmic reticulum</keyword>
<comment type="similarity">
    <text evidence="2">Belongs to the EMC10 family.</text>
</comment>
<comment type="subcellular location">
    <subcellularLocation>
        <location evidence="1">Endoplasmic reticulum membrane</location>
        <topology evidence="1">Single-pass type I membrane protein</topology>
    </subcellularLocation>
</comment>
<dbReference type="CDD" id="cd22209">
    <property type="entry name" value="EMC10"/>
    <property type="match status" value="1"/>
</dbReference>
<evidence type="ECO:0000256" key="4">
    <source>
        <dbReference type="ARBA" id="ARBA00022692"/>
    </source>
</evidence>
<keyword evidence="5 9" id="KW-0732">Signal</keyword>